<evidence type="ECO:0000313" key="3">
    <source>
        <dbReference type="EMBL" id="KAK6337937.1"/>
    </source>
</evidence>
<feature type="domain" description="Nephrocystin 3-like N-terminal" evidence="2">
    <location>
        <begin position="201"/>
        <end position="344"/>
    </location>
</feature>
<accession>A0AAV9UA95</accession>
<keyword evidence="4" id="KW-1185">Reference proteome</keyword>
<evidence type="ECO:0000313" key="4">
    <source>
        <dbReference type="Proteomes" id="UP001375240"/>
    </source>
</evidence>
<protein>
    <recommendedName>
        <fullName evidence="2">Nephrocystin 3-like N-terminal domain-containing protein</fullName>
    </recommendedName>
</protein>
<evidence type="ECO:0000256" key="1">
    <source>
        <dbReference type="ARBA" id="ARBA00022737"/>
    </source>
</evidence>
<organism evidence="3 4">
    <name type="scientific">Orbilia brochopaga</name>
    <dbReference type="NCBI Taxonomy" id="3140254"/>
    <lineage>
        <taxon>Eukaryota</taxon>
        <taxon>Fungi</taxon>
        <taxon>Dikarya</taxon>
        <taxon>Ascomycota</taxon>
        <taxon>Pezizomycotina</taxon>
        <taxon>Orbiliomycetes</taxon>
        <taxon>Orbiliales</taxon>
        <taxon>Orbiliaceae</taxon>
        <taxon>Orbilia</taxon>
    </lineage>
</organism>
<dbReference type="EMBL" id="JAVHNQ010000010">
    <property type="protein sequence ID" value="KAK6337937.1"/>
    <property type="molecule type" value="Genomic_DNA"/>
</dbReference>
<dbReference type="AlphaFoldDB" id="A0AAV9UA95"/>
<dbReference type="Proteomes" id="UP001375240">
    <property type="component" value="Unassembled WGS sequence"/>
</dbReference>
<dbReference type="Gene3D" id="3.40.50.300">
    <property type="entry name" value="P-loop containing nucleotide triphosphate hydrolases"/>
    <property type="match status" value="1"/>
</dbReference>
<dbReference type="Pfam" id="PF24883">
    <property type="entry name" value="NPHP3_N"/>
    <property type="match status" value="1"/>
</dbReference>
<dbReference type="InterPro" id="IPR056884">
    <property type="entry name" value="NPHP3-like_N"/>
</dbReference>
<sequence>MLPYLRRIDPFIQGMIECGKVIEVFGNTSPILAYIWAKKKVNIKTSSNAIKVLEKLLDSYESIGERLPQFQKYFDMFRDNLDVRRTISAILEDILRFHKYAMKIFTRKASSWRLIFESTWNNLKEPLDLILSDLERHKAVLTEEGLLAHYAEMRMDREKELLEREAKLAQDDDRLKDDIRRWLAPADFQSEHDRQQEIVRKTILASHVITHLQATNTPTSTKTAQHTSNVTIAYFYCKEGSDPPATYDSVIRTLMWQLLHQNPDILRYFDSERNRYIQVPLRRIEDLKELLKNVIAVIEDVFIVIDGLDEVEPDQRVPLLEVLLTLNQAQNMQGASKIKIFLSSQVVVDIRESLVKFDNRIGCPILITDSQADIRQYIDLQFRRIKSKFDLTEGEAAGMATTVSSNVESKSSNGRDRLYR</sequence>
<gene>
    <name evidence="3" type="ORF">TWF696_001412</name>
</gene>
<name>A0AAV9UA95_9PEZI</name>
<dbReference type="PANTHER" id="PTHR10039">
    <property type="entry name" value="AMELOGENIN"/>
    <property type="match status" value="1"/>
</dbReference>
<comment type="caution">
    <text evidence="3">The sequence shown here is derived from an EMBL/GenBank/DDBJ whole genome shotgun (WGS) entry which is preliminary data.</text>
</comment>
<dbReference type="PANTHER" id="PTHR10039:SF14">
    <property type="entry name" value="NACHT DOMAIN-CONTAINING PROTEIN"/>
    <property type="match status" value="1"/>
</dbReference>
<keyword evidence="1" id="KW-0677">Repeat</keyword>
<proteinExistence type="predicted"/>
<reference evidence="3 4" key="1">
    <citation type="submission" date="2019-10" db="EMBL/GenBank/DDBJ databases">
        <authorList>
            <person name="Palmer J.M."/>
        </authorList>
    </citation>
    <scope>NUCLEOTIDE SEQUENCE [LARGE SCALE GENOMIC DNA]</scope>
    <source>
        <strain evidence="3 4">TWF696</strain>
    </source>
</reference>
<dbReference type="InterPro" id="IPR027417">
    <property type="entry name" value="P-loop_NTPase"/>
</dbReference>
<evidence type="ECO:0000259" key="2">
    <source>
        <dbReference type="Pfam" id="PF24883"/>
    </source>
</evidence>